<comment type="caution">
    <text evidence="3">The sequence shown here is derived from an EMBL/GenBank/DDBJ whole genome shotgun (WGS) entry which is preliminary data.</text>
</comment>
<evidence type="ECO:0000256" key="2">
    <source>
        <dbReference type="SAM" id="MobiDB-lite"/>
    </source>
</evidence>
<gene>
    <name evidence="3" type="ORF">GN277_21130</name>
</gene>
<name>A0A7X3MK69_9FIRM</name>
<feature type="coiled-coil region" evidence="1">
    <location>
        <begin position="1201"/>
        <end position="1239"/>
    </location>
</feature>
<protein>
    <submittedName>
        <fullName evidence="3">Uncharacterized protein</fullName>
    </submittedName>
</protein>
<feature type="compositionally biased region" description="Basic and acidic residues" evidence="2">
    <location>
        <begin position="791"/>
        <end position="810"/>
    </location>
</feature>
<dbReference type="AlphaFoldDB" id="A0A7X3MK69"/>
<reference evidence="3 4" key="1">
    <citation type="submission" date="2019-12" db="EMBL/GenBank/DDBJ databases">
        <title>Sporaefaciens musculi gen. nov., sp. nov., a novel bacterium isolated from the caecum of an obese mouse.</title>
        <authorList>
            <person name="Rasmussen T.S."/>
            <person name="Streidl T."/>
            <person name="Hitch T.C.A."/>
            <person name="Wortmann E."/>
            <person name="Deptula P."/>
            <person name="Hansen M."/>
            <person name="Nielsen D.S."/>
            <person name="Clavel T."/>
            <person name="Vogensen F.K."/>
        </authorList>
    </citation>
    <scope>NUCLEOTIDE SEQUENCE [LARGE SCALE GENOMIC DNA]</scope>
    <source>
        <strain evidence="3 4">WCA-9-b2</strain>
    </source>
</reference>
<feature type="region of interest" description="Disordered" evidence="2">
    <location>
        <begin position="587"/>
        <end position="617"/>
    </location>
</feature>
<proteinExistence type="predicted"/>
<dbReference type="RefSeq" id="WP_159753336.1">
    <property type="nucleotide sequence ID" value="NZ_WUQX01000001.1"/>
</dbReference>
<dbReference type="Proteomes" id="UP000460412">
    <property type="component" value="Unassembled WGS sequence"/>
</dbReference>
<evidence type="ECO:0000313" key="3">
    <source>
        <dbReference type="EMBL" id="MXP77762.1"/>
    </source>
</evidence>
<keyword evidence="1" id="KW-0175">Coiled coil</keyword>
<accession>A0A7X3MK69</accession>
<feature type="region of interest" description="Disordered" evidence="2">
    <location>
        <begin position="789"/>
        <end position="810"/>
    </location>
</feature>
<sequence>MDYKVSAMLRLREPFSRKVRLHIRQDLLQQLWDKYVPSASAEYERIQLIYLGEKDGQETGQVRRVQLLVKLVLHNRMIRAGLSGSPVKTIAGQKPMENNLRRLEKCFLTQLRCCNLTLYRNVSRTITLLRQAEEDGRRFKSWQKENQTIERQWKEYRLCSAFCSDMENFLTEYSAQTARTLEKELLLAMTEREYGLLAKKLDNMAESKEFMLQYIDVMGEEEIRRLWLQMEGLAQQEGSLVVDFGDGQADSIFREKFSEVQKRYEREVVRGFFEQASFINNENFYRMPDDMEKLSEEKTYRLSDIMQMMEDVQRRLFDQKERIKRREVLAFETYRELYQEALNLEDVVSQKDKRQRYKSLDSVRAVPQSQEDIIWLVEERYRKQRQGEMSQEELKNICEYGRMFIKLLNSFPEQQNDKLDLLFKEINRQMEMKGQGLEAFSVEWRENDLQDPLKEQRSREMLEQLFELSEDKRTEFIRNLADVIHIWYQVGTSLQAAEPETVKGRFLPETTRLEDVSVQELWEWGEALMDVDMAFLDEKKEPISEEKIIYIIDALREFSISQGLQGEEQRDREEELSEVMRLQRTLSFSEGTDEEAGQSATESENQEVSLPDRTKRDEASPQRLWEWAGALLFYPKTAASLDTTTIDERSQNDIIRRQIEISKDRNNLRQLINQITHVLSVEADIEEISQLDYAEGQAETPTVQNLLRYIQTLDEKQYGVLVRKLSQVIKVQSMLSHSDGLREEAVGGPEQKDFYQKLWEWGETLLFYPKAQGSSEGVPISGVMGQASKISFDDGGRKEEAAKEPEKMNRTKIAEKSRLWEWGKALLSYPKAAASLDEEMISEAKNQESGIFLNDGINEVMLSAEDRNHEIPQTEVILRQIKISKDRSNLRRLISQINHTLSLESDTEKLVQLDYAEGQIEMPMIQNLLHHIQTLDEEKYGVLVKELSQVTKIQSSKAGEWGEALLDAPDVPEHRQEWKKAYEASGSVQSADLEYTGKKDSDRDYLQQMIHKLNHMALLPGTSEVQKISELNEGEDIKKVRDGYAGRSGWLLHKGDQLKQPQVQNLLSYIHGLDKEQYRILVEELTQITSIQKKLSAGEEKAYPDVLKQVRTEQEPPVLTYPELSQRIWQYETGRRQTELLNTKLTGADMVIPVEAFASMDKASEPDKALPERKLRAFQIGYPASELAFTVQNPDTSREDHQRTEMRLQEENTQIKSAQEQLGRKLTEVEKQLRGLEGAAKARQDVRSLADQVKRQLYEELHVEKLRRGLI</sequence>
<evidence type="ECO:0000256" key="1">
    <source>
        <dbReference type="SAM" id="Coils"/>
    </source>
</evidence>
<evidence type="ECO:0000313" key="4">
    <source>
        <dbReference type="Proteomes" id="UP000460412"/>
    </source>
</evidence>
<keyword evidence="4" id="KW-1185">Reference proteome</keyword>
<dbReference type="EMBL" id="WUQX01000001">
    <property type="protein sequence ID" value="MXP77762.1"/>
    <property type="molecule type" value="Genomic_DNA"/>
</dbReference>
<feature type="compositionally biased region" description="Polar residues" evidence="2">
    <location>
        <begin position="598"/>
        <end position="608"/>
    </location>
</feature>
<organism evidence="3 4">
    <name type="scientific">Sporofaciens musculi</name>
    <dbReference type="NCBI Taxonomy" id="2681861"/>
    <lineage>
        <taxon>Bacteria</taxon>
        <taxon>Bacillati</taxon>
        <taxon>Bacillota</taxon>
        <taxon>Clostridia</taxon>
        <taxon>Lachnospirales</taxon>
        <taxon>Lachnospiraceae</taxon>
        <taxon>Sporofaciens</taxon>
    </lineage>
</organism>